<keyword evidence="1" id="KW-1133">Transmembrane helix</keyword>
<sequence length="299" mass="34336">MPRVTPYRILRLLLLPILLRLNEYTDKWNAANINVTNILEDANAWNAQQVQPKGDWMPYFSGPLKAPEIPAGNDDEEINLPWFAPADKHLFHYDMHGFTASPLLRAVVPEPGVVEVWSFSVVLKAMNSLFDHVSDDGLMKGYHKPEAWQTLYRTLEKNERSSGLLAIFKLPESAKLRDIVVKELRGEFPSRTYPIRRAMLFLLGPIFSIVFFLFGLLGLLRDSIAPIFPYIVLGLVVYILYRVWRYTSGSAARATKEKKPVWGPTGPMEVKSHSKWFDEEKELGVQRPQTVRLGRSWKR</sequence>
<feature type="transmembrane region" description="Helical" evidence="1">
    <location>
        <begin position="200"/>
        <end position="221"/>
    </location>
</feature>
<reference evidence="3" key="1">
    <citation type="submission" date="2022-10" db="EMBL/GenBank/DDBJ databases">
        <title>Tapping the CABI collections for fungal endophytes: first genome assemblies for Collariella, Neodidymelliopsis, Ascochyta clinopodiicola, Didymella pomorum, Didymosphaeria variabile, Neocosmospora piperis and Neocucurbitaria cava.</title>
        <authorList>
            <person name="Hill R."/>
        </authorList>
    </citation>
    <scope>NUCLEOTIDE SEQUENCE</scope>
    <source>
        <strain evidence="3">IMI 356814</strain>
    </source>
</reference>
<feature type="transmembrane region" description="Helical" evidence="1">
    <location>
        <begin position="227"/>
        <end position="244"/>
    </location>
</feature>
<dbReference type="OrthoDB" id="4225365at2759"/>
<gene>
    <name evidence="3" type="ORF">N0V83_005484</name>
</gene>
<proteinExistence type="predicted"/>
<protein>
    <submittedName>
        <fullName evidence="3">Uncharacterized protein</fullName>
    </submittedName>
</protein>
<dbReference type="Proteomes" id="UP001140560">
    <property type="component" value="Unassembled WGS sequence"/>
</dbReference>
<feature type="chain" id="PRO_5040900379" evidence="2">
    <location>
        <begin position="31"/>
        <end position="299"/>
    </location>
</feature>
<comment type="caution">
    <text evidence="3">The sequence shown here is derived from an EMBL/GenBank/DDBJ whole genome shotgun (WGS) entry which is preliminary data.</text>
</comment>
<keyword evidence="4" id="KW-1185">Reference proteome</keyword>
<evidence type="ECO:0000256" key="1">
    <source>
        <dbReference type="SAM" id="Phobius"/>
    </source>
</evidence>
<keyword evidence="1" id="KW-0472">Membrane</keyword>
<keyword evidence="1" id="KW-0812">Transmembrane</keyword>
<dbReference type="AlphaFoldDB" id="A0A9W8Y8Z0"/>
<organism evidence="3 4">
    <name type="scientific">Neocucurbitaria cava</name>
    <dbReference type="NCBI Taxonomy" id="798079"/>
    <lineage>
        <taxon>Eukaryota</taxon>
        <taxon>Fungi</taxon>
        <taxon>Dikarya</taxon>
        <taxon>Ascomycota</taxon>
        <taxon>Pezizomycotina</taxon>
        <taxon>Dothideomycetes</taxon>
        <taxon>Pleosporomycetidae</taxon>
        <taxon>Pleosporales</taxon>
        <taxon>Pleosporineae</taxon>
        <taxon>Cucurbitariaceae</taxon>
        <taxon>Neocucurbitaria</taxon>
    </lineage>
</organism>
<evidence type="ECO:0000313" key="3">
    <source>
        <dbReference type="EMBL" id="KAJ4369721.1"/>
    </source>
</evidence>
<accession>A0A9W8Y8Z0</accession>
<feature type="signal peptide" evidence="2">
    <location>
        <begin position="1"/>
        <end position="30"/>
    </location>
</feature>
<keyword evidence="2" id="KW-0732">Signal</keyword>
<name>A0A9W8Y8Z0_9PLEO</name>
<evidence type="ECO:0000256" key="2">
    <source>
        <dbReference type="SAM" id="SignalP"/>
    </source>
</evidence>
<dbReference type="EMBL" id="JAPEUY010000009">
    <property type="protein sequence ID" value="KAJ4369721.1"/>
    <property type="molecule type" value="Genomic_DNA"/>
</dbReference>
<evidence type="ECO:0000313" key="4">
    <source>
        <dbReference type="Proteomes" id="UP001140560"/>
    </source>
</evidence>